<feature type="region of interest" description="Disordered" evidence="1">
    <location>
        <begin position="23"/>
        <end position="45"/>
    </location>
</feature>
<evidence type="ECO:0000259" key="2">
    <source>
        <dbReference type="Pfam" id="PF13843"/>
    </source>
</evidence>
<proteinExistence type="predicted"/>
<organism evidence="3 4">
    <name type="scientific">Glossina austeni</name>
    <name type="common">Savannah tsetse fly</name>
    <dbReference type="NCBI Taxonomy" id="7395"/>
    <lineage>
        <taxon>Eukaryota</taxon>
        <taxon>Metazoa</taxon>
        <taxon>Ecdysozoa</taxon>
        <taxon>Arthropoda</taxon>
        <taxon>Hexapoda</taxon>
        <taxon>Insecta</taxon>
        <taxon>Pterygota</taxon>
        <taxon>Neoptera</taxon>
        <taxon>Endopterygota</taxon>
        <taxon>Diptera</taxon>
        <taxon>Brachycera</taxon>
        <taxon>Muscomorpha</taxon>
        <taxon>Hippoboscoidea</taxon>
        <taxon>Glossinidae</taxon>
        <taxon>Glossina</taxon>
    </lineage>
</organism>
<dbReference type="VEuPathDB" id="VectorBase:GAUT009083"/>
<evidence type="ECO:0000256" key="1">
    <source>
        <dbReference type="SAM" id="MobiDB-lite"/>
    </source>
</evidence>
<keyword evidence="4" id="KW-1185">Reference proteome</keyword>
<name>A0A1A9UM84_GLOAU</name>
<dbReference type="Pfam" id="PF13843">
    <property type="entry name" value="DDE_Tnp_1_7"/>
    <property type="match status" value="1"/>
</dbReference>
<sequence>MKKGSLIAADLKMTPLQAAAYQDDADTWTTDKREPPQLKLRGNPGLIIPDDVKSSGDLFDLNNYYAAQQIAKSPVLRSSQQRDWKDTSAKELRVFFGVLMHTGTVSLPSIEHYL</sequence>
<accession>A0A1A9UM84</accession>
<feature type="domain" description="PiggyBac transposable element-derived protein" evidence="2">
    <location>
        <begin position="68"/>
        <end position="113"/>
    </location>
</feature>
<protein>
    <submittedName>
        <fullName evidence="3">DDE_Tnp_1_7 domain-containing protein</fullName>
    </submittedName>
</protein>
<evidence type="ECO:0000313" key="3">
    <source>
        <dbReference type="EnsemblMetazoa" id="GAUT009083-PA"/>
    </source>
</evidence>
<dbReference type="Proteomes" id="UP000078200">
    <property type="component" value="Unassembled WGS sequence"/>
</dbReference>
<reference evidence="3" key="1">
    <citation type="submission" date="2020-05" db="UniProtKB">
        <authorList>
            <consortium name="EnsemblMetazoa"/>
        </authorList>
    </citation>
    <scope>IDENTIFICATION</scope>
    <source>
        <strain evidence="3">TTRI</strain>
    </source>
</reference>
<evidence type="ECO:0000313" key="4">
    <source>
        <dbReference type="Proteomes" id="UP000078200"/>
    </source>
</evidence>
<dbReference type="InterPro" id="IPR029526">
    <property type="entry name" value="PGBD"/>
</dbReference>
<dbReference type="EnsemblMetazoa" id="GAUT009083-RA">
    <property type="protein sequence ID" value="GAUT009083-PA"/>
    <property type="gene ID" value="GAUT009083"/>
</dbReference>
<dbReference type="AlphaFoldDB" id="A0A1A9UM84"/>